<dbReference type="RefSeq" id="WP_175478557.1">
    <property type="nucleotide sequence ID" value="NZ_FMXQ01000010.1"/>
</dbReference>
<dbReference type="EMBL" id="FMXQ01000010">
    <property type="protein sequence ID" value="SDB52833.1"/>
    <property type="molecule type" value="Genomic_DNA"/>
</dbReference>
<dbReference type="InterPro" id="IPR009959">
    <property type="entry name" value="Cyclase_SnoaL-like"/>
</dbReference>
<organism evidence="1 2">
    <name type="scientific">Bauldia litoralis</name>
    <dbReference type="NCBI Taxonomy" id="665467"/>
    <lineage>
        <taxon>Bacteria</taxon>
        <taxon>Pseudomonadati</taxon>
        <taxon>Pseudomonadota</taxon>
        <taxon>Alphaproteobacteria</taxon>
        <taxon>Hyphomicrobiales</taxon>
        <taxon>Kaistiaceae</taxon>
        <taxon>Bauldia</taxon>
    </lineage>
</organism>
<dbReference type="GO" id="GO:0030638">
    <property type="term" value="P:polyketide metabolic process"/>
    <property type="evidence" value="ECO:0007669"/>
    <property type="project" value="InterPro"/>
</dbReference>
<accession>A0A1G6E5Z6</accession>
<dbReference type="InterPro" id="IPR032710">
    <property type="entry name" value="NTF2-like_dom_sf"/>
</dbReference>
<protein>
    <recommendedName>
        <fullName evidence="3">SnoaL-like polyketide cyclase</fullName>
    </recommendedName>
</protein>
<dbReference type="Pfam" id="PF07366">
    <property type="entry name" value="SnoaL"/>
    <property type="match status" value="1"/>
</dbReference>
<proteinExistence type="predicted"/>
<evidence type="ECO:0008006" key="3">
    <source>
        <dbReference type="Google" id="ProtNLM"/>
    </source>
</evidence>
<dbReference type="PANTHER" id="PTHR38436:SF1">
    <property type="entry name" value="ESTER CYCLASE"/>
    <property type="match status" value="1"/>
</dbReference>
<keyword evidence="2" id="KW-1185">Reference proteome</keyword>
<dbReference type="Proteomes" id="UP000199071">
    <property type="component" value="Unassembled WGS sequence"/>
</dbReference>
<gene>
    <name evidence="1" type="ORF">SAMN02982931_04165</name>
</gene>
<reference evidence="1 2" key="1">
    <citation type="submission" date="2016-10" db="EMBL/GenBank/DDBJ databases">
        <authorList>
            <person name="de Groot N.N."/>
        </authorList>
    </citation>
    <scope>NUCLEOTIDE SEQUENCE [LARGE SCALE GENOMIC DNA]</scope>
    <source>
        <strain evidence="1 2">ATCC 35022</strain>
    </source>
</reference>
<evidence type="ECO:0000313" key="1">
    <source>
        <dbReference type="EMBL" id="SDB52833.1"/>
    </source>
</evidence>
<dbReference type="AlphaFoldDB" id="A0A1G6E5Z6"/>
<dbReference type="PANTHER" id="PTHR38436">
    <property type="entry name" value="POLYKETIDE CYCLASE SNOAL-LIKE DOMAIN"/>
    <property type="match status" value="1"/>
</dbReference>
<dbReference type="Gene3D" id="3.10.450.50">
    <property type="match status" value="1"/>
</dbReference>
<name>A0A1G6E5Z6_9HYPH</name>
<dbReference type="SUPFAM" id="SSF54427">
    <property type="entry name" value="NTF2-like"/>
    <property type="match status" value="1"/>
</dbReference>
<dbReference type="STRING" id="665467.SAMN02982931_04165"/>
<evidence type="ECO:0000313" key="2">
    <source>
        <dbReference type="Proteomes" id="UP000199071"/>
    </source>
</evidence>
<sequence>MTNSAQIERNRTVVAEFLDGTHSGRFEVIEDTVAETIVTHGFPGGNPDSRESYRQWFLGFQAGFTVVGFDVPAMVADEESVAVRWEFTVDHTGPFAGVPATGKRITFDGTAFYRLENGRIVETWLHIDQLSLLGQVGALPAMANAA</sequence>